<dbReference type="Proteomes" id="UP000228867">
    <property type="component" value="Unassembled WGS sequence"/>
</dbReference>
<dbReference type="GO" id="GO:0004519">
    <property type="term" value="F:endonuclease activity"/>
    <property type="evidence" value="ECO:0007669"/>
    <property type="project" value="InterPro"/>
</dbReference>
<dbReference type="InterPro" id="IPR027434">
    <property type="entry name" value="Homing_endonucl"/>
</dbReference>
<sequence length="207" mass="24664">MGNTVGSMNTDFWNFKTKDDAYILGLWCADGYYWGSSIGISNTNTLLIDKFREFFLRFFPEKRLKLYIYRPDKFKRRTKAYHLYVNSRPLLREFKGLENNLSNFIVRKLISPYMAGRFDGDGSVAKDFYSDCRIVYSNKEEAEQDRILIQSLGFRRIKIYNYHSAKTFCLYFSRLETKKFLSLIFPYSLKLQKSVFIPRRDLISKRP</sequence>
<evidence type="ECO:0000313" key="2">
    <source>
        <dbReference type="EMBL" id="PIR06356.1"/>
    </source>
</evidence>
<dbReference type="PROSITE" id="PS50819">
    <property type="entry name" value="INTEIN_ENDONUCLEASE"/>
    <property type="match status" value="1"/>
</dbReference>
<comment type="caution">
    <text evidence="2">The sequence shown here is derived from an EMBL/GenBank/DDBJ whole genome shotgun (WGS) entry which is preliminary data.</text>
</comment>
<dbReference type="Gene3D" id="3.10.28.10">
    <property type="entry name" value="Homing endonucleases"/>
    <property type="match status" value="1"/>
</dbReference>
<dbReference type="Pfam" id="PF14528">
    <property type="entry name" value="LAGLIDADG_3"/>
    <property type="match status" value="1"/>
</dbReference>
<evidence type="ECO:0000259" key="1">
    <source>
        <dbReference type="PROSITE" id="PS50819"/>
    </source>
</evidence>
<dbReference type="AlphaFoldDB" id="A0A2H0NE57"/>
<dbReference type="InterPro" id="IPR004042">
    <property type="entry name" value="Intein_endonuc_central"/>
</dbReference>
<dbReference type="EMBL" id="PCWR01000057">
    <property type="protein sequence ID" value="PIR06356.1"/>
    <property type="molecule type" value="Genomic_DNA"/>
</dbReference>
<dbReference type="SUPFAM" id="SSF55608">
    <property type="entry name" value="Homing endonucleases"/>
    <property type="match status" value="2"/>
</dbReference>
<organism evidence="2 3">
    <name type="scientific">Candidatus Jorgensenbacteria bacterium CG11_big_fil_rev_8_21_14_0_20_38_23</name>
    <dbReference type="NCBI Taxonomy" id="1974594"/>
    <lineage>
        <taxon>Bacteria</taxon>
        <taxon>Candidatus Joergenseniibacteriota</taxon>
    </lineage>
</organism>
<accession>A0A2H0NE57</accession>
<evidence type="ECO:0000313" key="3">
    <source>
        <dbReference type="Proteomes" id="UP000228867"/>
    </source>
</evidence>
<protein>
    <recommendedName>
        <fullName evidence="1">DOD-type homing endonuclease domain-containing protein</fullName>
    </recommendedName>
</protein>
<gene>
    <name evidence="2" type="ORF">COV54_02640</name>
</gene>
<dbReference type="InterPro" id="IPR004860">
    <property type="entry name" value="LAGLIDADG_dom"/>
</dbReference>
<reference evidence="2 3" key="1">
    <citation type="submission" date="2017-09" db="EMBL/GenBank/DDBJ databases">
        <title>Depth-based differentiation of microbial function through sediment-hosted aquifers and enrichment of novel symbionts in the deep terrestrial subsurface.</title>
        <authorList>
            <person name="Probst A.J."/>
            <person name="Ladd B."/>
            <person name="Jarett J.K."/>
            <person name="Geller-Mcgrath D.E."/>
            <person name="Sieber C.M."/>
            <person name="Emerson J.B."/>
            <person name="Anantharaman K."/>
            <person name="Thomas B.C."/>
            <person name="Malmstrom R."/>
            <person name="Stieglmeier M."/>
            <person name="Klingl A."/>
            <person name="Woyke T."/>
            <person name="Ryan C.M."/>
            <person name="Banfield J.F."/>
        </authorList>
    </citation>
    <scope>NUCLEOTIDE SEQUENCE [LARGE SCALE GENOMIC DNA]</scope>
    <source>
        <strain evidence="2">CG11_big_fil_rev_8_21_14_0_20_38_23</strain>
    </source>
</reference>
<proteinExistence type="predicted"/>
<name>A0A2H0NE57_9BACT</name>
<feature type="domain" description="DOD-type homing endonuclease" evidence="1">
    <location>
        <begin position="23"/>
        <end position="154"/>
    </location>
</feature>